<proteinExistence type="predicted"/>
<dbReference type="RefSeq" id="WP_108127664.1">
    <property type="nucleotide sequence ID" value="NZ_QBKP01000002.1"/>
</dbReference>
<organism evidence="1 2">
    <name type="scientific">Gemmobacter caeni</name>
    <dbReference type="NCBI Taxonomy" id="589035"/>
    <lineage>
        <taxon>Bacteria</taxon>
        <taxon>Pseudomonadati</taxon>
        <taxon>Pseudomonadota</taxon>
        <taxon>Alphaproteobacteria</taxon>
        <taxon>Rhodobacterales</taxon>
        <taxon>Paracoccaceae</taxon>
        <taxon>Gemmobacter</taxon>
    </lineage>
</organism>
<evidence type="ECO:0000313" key="2">
    <source>
        <dbReference type="Proteomes" id="UP000244224"/>
    </source>
</evidence>
<dbReference type="AlphaFoldDB" id="A0A2T6B8B6"/>
<evidence type="ECO:0000313" key="1">
    <source>
        <dbReference type="EMBL" id="PTX52320.1"/>
    </source>
</evidence>
<accession>A0A2T6B8B6</accession>
<sequence>MSLSTDALIFGLGYLNGPRARLSFGGEGAEMRITPRARAALDELIAAGYAETADPDCQTPGREFYRGAAREPHLGQLAKEAGLDPFTLERWTSFERIGAEPSPCP</sequence>
<keyword evidence="2" id="KW-1185">Reference proteome</keyword>
<comment type="caution">
    <text evidence="1">The sequence shown here is derived from an EMBL/GenBank/DDBJ whole genome shotgun (WGS) entry which is preliminary data.</text>
</comment>
<dbReference type="EMBL" id="QBKP01000002">
    <property type="protein sequence ID" value="PTX52320.1"/>
    <property type="molecule type" value="Genomic_DNA"/>
</dbReference>
<dbReference type="Proteomes" id="UP000244224">
    <property type="component" value="Unassembled WGS sequence"/>
</dbReference>
<reference evidence="1 2" key="1">
    <citation type="submission" date="2018-04" db="EMBL/GenBank/DDBJ databases">
        <title>Genomic Encyclopedia of Archaeal and Bacterial Type Strains, Phase II (KMG-II): from individual species to whole genera.</title>
        <authorList>
            <person name="Goeker M."/>
        </authorList>
    </citation>
    <scope>NUCLEOTIDE SEQUENCE [LARGE SCALE GENOMIC DNA]</scope>
    <source>
        <strain evidence="1 2">DSM 21823</strain>
    </source>
</reference>
<gene>
    <name evidence="1" type="ORF">C8N34_10299</name>
</gene>
<name>A0A2T6B8B6_9RHOB</name>
<protein>
    <submittedName>
        <fullName evidence="1">Uncharacterized protein</fullName>
    </submittedName>
</protein>